<dbReference type="GO" id="GO:0000077">
    <property type="term" value="P:DNA damage checkpoint signaling"/>
    <property type="evidence" value="ECO:0007669"/>
    <property type="project" value="InterPro"/>
</dbReference>
<reference evidence="1 2" key="1">
    <citation type="journal article" date="2016" name="Mol. Biol. Evol.">
        <title>Comparative Genomics of Early-Diverging Mushroom-Forming Fungi Provides Insights into the Origins of Lignocellulose Decay Capabilities.</title>
        <authorList>
            <person name="Nagy L.G."/>
            <person name="Riley R."/>
            <person name="Tritt A."/>
            <person name="Adam C."/>
            <person name="Daum C."/>
            <person name="Floudas D."/>
            <person name="Sun H."/>
            <person name="Yadav J.S."/>
            <person name="Pangilinan J."/>
            <person name="Larsson K.H."/>
            <person name="Matsuura K."/>
            <person name="Barry K."/>
            <person name="Labutti K."/>
            <person name="Kuo R."/>
            <person name="Ohm R.A."/>
            <person name="Bhattacharya S.S."/>
            <person name="Shirouzu T."/>
            <person name="Yoshinaga Y."/>
            <person name="Martin F.M."/>
            <person name="Grigoriev I.V."/>
            <person name="Hibbett D.S."/>
        </authorList>
    </citation>
    <scope>NUCLEOTIDE SEQUENCE [LARGE SCALE GENOMIC DNA]</scope>
    <source>
        <strain evidence="1 2">TUFC12733</strain>
    </source>
</reference>
<dbReference type="Gene3D" id="3.70.10.10">
    <property type="match status" value="1"/>
</dbReference>
<dbReference type="STRING" id="1330018.A0A167K7C1"/>
<organism evidence="1 2">
    <name type="scientific">Calocera viscosa (strain TUFC12733)</name>
    <dbReference type="NCBI Taxonomy" id="1330018"/>
    <lineage>
        <taxon>Eukaryota</taxon>
        <taxon>Fungi</taxon>
        <taxon>Dikarya</taxon>
        <taxon>Basidiomycota</taxon>
        <taxon>Agaricomycotina</taxon>
        <taxon>Dacrymycetes</taxon>
        <taxon>Dacrymycetales</taxon>
        <taxon>Dacrymycetaceae</taxon>
        <taxon>Calocera</taxon>
    </lineage>
</organism>
<dbReference type="AlphaFoldDB" id="A0A167K7C1"/>
<dbReference type="GO" id="GO:0030896">
    <property type="term" value="C:checkpoint clamp complex"/>
    <property type="evidence" value="ECO:0007669"/>
    <property type="project" value="InterPro"/>
</dbReference>
<accession>A0A167K7C1</accession>
<dbReference type="InterPro" id="IPR007268">
    <property type="entry name" value="Rad9/Ddc1"/>
</dbReference>
<dbReference type="OrthoDB" id="10644007at2759"/>
<evidence type="ECO:0000313" key="2">
    <source>
        <dbReference type="Proteomes" id="UP000076738"/>
    </source>
</evidence>
<dbReference type="EMBL" id="KV417295">
    <property type="protein sequence ID" value="KZO94343.1"/>
    <property type="molecule type" value="Genomic_DNA"/>
</dbReference>
<name>A0A167K7C1_CALVF</name>
<keyword evidence="2" id="KW-1185">Reference proteome</keyword>
<proteinExistence type="predicted"/>
<sequence length="304" mass="34449">MHHGNLSVRQMLLSATNSSRSAYCSVTIRRECFAKYTVVEDESYEPERSERWLRTRLKAKLLLGYLRVHRKSKTLCTAGFSIINPSFLNNAKAGAQWMSDEDEDEDEDEKNRECRLLLKFTCDKNVRKVTRLVLEEPGIFEAPRHDTIDPPRTIVMTAFSVQAIMGHLRHASTAADGQVTCEFRTEAMFLEAVGLPVADLLEYNPPPSTFVMSFHIREFAAFIELALAVQLPIKITYYNTSKPLIMTLVPDVKDPNSLPFAIECWIATGNRPAPPKPSILKRPAAFGAPLDFSESHRSRKLFRS</sequence>
<evidence type="ECO:0000313" key="1">
    <source>
        <dbReference type="EMBL" id="KZO94343.1"/>
    </source>
</evidence>
<evidence type="ECO:0008006" key="3">
    <source>
        <dbReference type="Google" id="ProtNLM"/>
    </source>
</evidence>
<protein>
    <recommendedName>
        <fullName evidence="3">Rad9-domain-containing protein</fullName>
    </recommendedName>
</protein>
<dbReference type="Proteomes" id="UP000076738">
    <property type="component" value="Unassembled WGS sequence"/>
</dbReference>
<dbReference type="Pfam" id="PF04139">
    <property type="entry name" value="Rad9"/>
    <property type="match status" value="1"/>
</dbReference>
<gene>
    <name evidence="1" type="ORF">CALVIDRAFT_528838</name>
</gene>